<accession>A0A3B0A6H3</accession>
<sequence length="132" mass="13349">MRDRAAAFFATLARRHANAAQNSSISDARCTAIAHRQPAASHSSTSAPTNMRAAVASTCGVMSWVMSLATRGWICLVRTLTWSPVACFAPAWPVVAVPVVPASGAGAGGGPTRVGGAGGTAGPVTVCDWSTP</sequence>
<comment type="caution">
    <text evidence="1">The sequence shown here is derived from an EMBL/GenBank/DDBJ whole genome shotgun (WGS) entry which is preliminary data.</text>
</comment>
<evidence type="ECO:0000313" key="1">
    <source>
        <dbReference type="EMBL" id="RKN55979.1"/>
    </source>
</evidence>
<reference evidence="1 2" key="1">
    <citation type="journal article" date="2015" name="Int. J. Syst. Evol. Microbiol.">
        <title>Micromonospora costi sp. nov., isolated from a leaf of Costus speciosus.</title>
        <authorList>
            <person name="Thawai C."/>
        </authorList>
    </citation>
    <scope>NUCLEOTIDE SEQUENCE [LARGE SCALE GENOMIC DNA]</scope>
    <source>
        <strain evidence="1 2">CS1-12</strain>
    </source>
</reference>
<dbReference type="AlphaFoldDB" id="A0A3B0A6H3"/>
<protein>
    <submittedName>
        <fullName evidence="1">Uncharacterized protein</fullName>
    </submittedName>
</protein>
<dbReference type="Proteomes" id="UP000279968">
    <property type="component" value="Unassembled WGS sequence"/>
</dbReference>
<name>A0A3B0A6H3_9ACTN</name>
<dbReference type="EMBL" id="RBAN01000002">
    <property type="protein sequence ID" value="RKN55979.1"/>
    <property type="molecule type" value="Genomic_DNA"/>
</dbReference>
<proteinExistence type="predicted"/>
<keyword evidence="2" id="KW-1185">Reference proteome</keyword>
<gene>
    <name evidence="1" type="ORF">D7193_15455</name>
</gene>
<evidence type="ECO:0000313" key="2">
    <source>
        <dbReference type="Proteomes" id="UP000279968"/>
    </source>
</evidence>
<organism evidence="1 2">
    <name type="scientific">Micromonospora costi</name>
    <dbReference type="NCBI Taxonomy" id="1530042"/>
    <lineage>
        <taxon>Bacteria</taxon>
        <taxon>Bacillati</taxon>
        <taxon>Actinomycetota</taxon>
        <taxon>Actinomycetes</taxon>
        <taxon>Micromonosporales</taxon>
        <taxon>Micromonosporaceae</taxon>
        <taxon>Micromonospora</taxon>
    </lineage>
</organism>